<proteinExistence type="predicted"/>
<dbReference type="EMBL" id="JAFMYW010000005">
    <property type="protein sequence ID" value="MBO0950294.1"/>
    <property type="molecule type" value="Genomic_DNA"/>
</dbReference>
<protein>
    <recommendedName>
        <fullName evidence="4">T9SS C-terminal target domain-containing protein</fullName>
    </recommendedName>
</protein>
<name>A0ABS3JM61_9BACT</name>
<comment type="caution">
    <text evidence="2">The sequence shown here is derived from an EMBL/GenBank/DDBJ whole genome shotgun (WGS) entry which is preliminary data.</text>
</comment>
<gene>
    <name evidence="2" type="ORF">J2I46_16995</name>
</gene>
<keyword evidence="1" id="KW-0732">Signal</keyword>
<feature type="chain" id="PRO_5045756486" description="T9SS C-terminal target domain-containing protein" evidence="1">
    <location>
        <begin position="24"/>
        <end position="2044"/>
    </location>
</feature>
<sequence>MKTFFTRCLLLVGLCASALTLRAQEVTATIAPPLYRYRSLLVDVEKAGGELLVTISNRSSRSVLVQLEAELTQQNGSFKILTNPNVPQPTIPLGPNETRQLRGDELQTIFTASQFMLADGSPVESLYTTDPSARIPEGTYQLCFSLKTDNLNPQIPKGYSNCQAIEFSAFNPPLITTINNQPCQPGQDTLAVPAMPTANGFFPVTWTAPVLNAGSAALGSYAYTLQLVELLPNTDPNQVALALQTGNEPRAFTVNKPAIPASGSPLEQVVLQGADFIDSLKIGARYALFVRAESTDGQALPLPNFGYSQVCYFTYGTGRPVNSGGGDDLVDADLPTECSTGDCNAIPVPTGGTDVPALAANSVVRMGCFKITVTEATRAGEGFTGRGTVRIPFFNAKFKVQLNNLVVRRIGNALVATAGSATGLPDDVFSGPTAALFTNLKEAKNEVSAQLPASVVRAATADVEPLAELFDGIAQAGRLIRQASDASFETGLPIGYDSDVDGSTIRMGVFAMSFFPERATMNLALQTPLVPGINQQLYFGALNVCFGPAGISASNATFYLGGNLSAPVSGHTFTLIGAGSDRPADQVTYLTLDKAAVKEIGLKGEIAFAPGMLEADAANAPVKATFQTVVSRIDEVMLTLTMPRFHLTSLPDWSFGLDSVTLDLSTTRNPAGLVLPGDLNPATGGLPGTSATDQSIWTGIHARRVAIALPPDFKLSSSATARKEIAVTNLLIGFGDNSGLSLDASLTNVLSVSGSNGGKLAGFGFSIDALSLQIRQNEFRQFAMQGGLLFPLFSNPIAYTGTYGSTAADPTPRLTLGVGLTHDIALYAPSLSATFTVGSGSSVAFDAMTKLVTMNLNGAVSVQSGSEGVGLNGMAFNNFVYNGTTIDVSRFTISFASPQKWIGGEPTTSAPTVLADDANSAGGFPISFREFAPIFRGDLTNGFELGLGFTVSINLMGDAGFGVDAGFDLTGNVAFRNGDPVYSNPAIAFRKIRMEVDVSVVHVIAALEYIKSEEYGRAFRGCLSIEMKLPGLPIRGTIQGMFGSKGTNPETARYFYLDGRISGLNILIPQTPIAIDGFVGGLSRNMVSRTAGGSLSARFSGAASECNFDSLPPLVPSGTANFGLAFGVLVKEAASNGFAFNGMMAFGATIDPETMAPTEIGIGGDIQFLKAPDAPPSDQITMRATMDMTYSIVQETIDGNFAVYLKVFDKIQGNADLTTNLAGQMAMHFDFKPGGVWFVYLGNPWQNKGYGLDAMTATHAGVRFFIDNLGYIDGGAYFCMGNYGINGLPPLPTQLVYPDGFEDALAGNRPRLDPRASNGGIAFGAYLGGSFDANALYLKATLNFGFGFDVALIQYAAGVSCSGGEGGPFGINNFYATGQVYGFASGALTVDCPLGTYPLASGNFTMKADFGGPNPTWVDGTVTMDKPMFTGLVKAVAGVASGGLSGAVDTAFEIGTGIWNTVTGSDEEAKGLTDLIVDLVAPDGVDISFAKGTRCSQDELSSTASYDDRRGAVNPISYILPAVEPGKTYASLEPYGVISVLLNRPLDETWQVVKDGTVLTRRWRLTNPTLKRGTATIPLRKVKETATRIDYTPNYSDGTPTLSAADVVIFTATVVMQQQNAAGRFVAYDRYATGSSPRSTSIAQEQTVKIVPIDYTLAPGDIDYTYPVVGQKYYLKGHDSQGTAFVKLNRHLPEYSQPNTATQKLAFTTKTFVNGLPAGDGTFSYLNYQDNSAALLYNLPTLENNVDVRVEFWVTRTITTRAGSSPGLSSNPTVTGRSVTLTEAPIRVYTVAFHTSKYNTFAEKIASLSPTPFRHPSPDSNIMTTTLRTDEDWDAFEVGSNPFTWASHSGGRLPNFVSRAVIKPSTPWHSQTKAQLEGQYRRGEGNDPYPYYSTVWSDVSLADGQLSIEFDTNEWIWGAFLNPADCARPTAGDYVFTLLYNYPTLRYDGRLSNYESTPPASQPMGKLSGQIPPPIGQKAAQSGSTPPVSHPMLTQGVQKAVSVHYDGFEASQQRTQILTDAWLRRVVAASRRDRTVLPAKPAIR</sequence>
<accession>A0ABS3JM61</accession>
<evidence type="ECO:0000313" key="2">
    <source>
        <dbReference type="EMBL" id="MBO0950294.1"/>
    </source>
</evidence>
<evidence type="ECO:0008006" key="4">
    <source>
        <dbReference type="Google" id="ProtNLM"/>
    </source>
</evidence>
<dbReference type="Proteomes" id="UP000664628">
    <property type="component" value="Unassembled WGS sequence"/>
</dbReference>
<evidence type="ECO:0000256" key="1">
    <source>
        <dbReference type="SAM" id="SignalP"/>
    </source>
</evidence>
<reference evidence="2 3" key="1">
    <citation type="submission" date="2021-03" db="EMBL/GenBank/DDBJ databases">
        <title>Fibrella sp. HMF5405 genome sequencing and assembly.</title>
        <authorList>
            <person name="Kang H."/>
            <person name="Kim H."/>
            <person name="Bae S."/>
            <person name="Joh K."/>
        </authorList>
    </citation>
    <scope>NUCLEOTIDE SEQUENCE [LARGE SCALE GENOMIC DNA]</scope>
    <source>
        <strain evidence="2 3">HMF5405</strain>
    </source>
</reference>
<evidence type="ECO:0000313" key="3">
    <source>
        <dbReference type="Proteomes" id="UP000664628"/>
    </source>
</evidence>
<dbReference type="RefSeq" id="WP_207330253.1">
    <property type="nucleotide sequence ID" value="NZ_JAFMYW010000005.1"/>
</dbReference>
<feature type="signal peptide" evidence="1">
    <location>
        <begin position="1"/>
        <end position="23"/>
    </location>
</feature>
<keyword evidence="3" id="KW-1185">Reference proteome</keyword>
<organism evidence="2 3">
    <name type="scientific">Fibrella forsythiae</name>
    <dbReference type="NCBI Taxonomy" id="2817061"/>
    <lineage>
        <taxon>Bacteria</taxon>
        <taxon>Pseudomonadati</taxon>
        <taxon>Bacteroidota</taxon>
        <taxon>Cytophagia</taxon>
        <taxon>Cytophagales</taxon>
        <taxon>Spirosomataceae</taxon>
        <taxon>Fibrella</taxon>
    </lineage>
</organism>